<dbReference type="InterPro" id="IPR004087">
    <property type="entry name" value="KH_dom"/>
</dbReference>
<feature type="domain" description="K Homology" evidence="4">
    <location>
        <begin position="307"/>
        <end position="382"/>
    </location>
</feature>
<keyword evidence="2" id="KW-0694">RNA-binding</keyword>
<dbReference type="Pfam" id="PF00013">
    <property type="entry name" value="KH_1"/>
    <property type="match status" value="4"/>
</dbReference>
<keyword evidence="6" id="KW-1185">Reference proteome</keyword>
<feature type="domain" description="K Homology" evidence="4">
    <location>
        <begin position="579"/>
        <end position="649"/>
    </location>
</feature>
<gene>
    <name evidence="5" type="ORF">CTI12_AA216250</name>
</gene>
<evidence type="ECO:0000256" key="2">
    <source>
        <dbReference type="PROSITE-ProRule" id="PRU00117"/>
    </source>
</evidence>
<evidence type="ECO:0000256" key="3">
    <source>
        <dbReference type="SAM" id="MobiDB-lite"/>
    </source>
</evidence>
<organism evidence="5 6">
    <name type="scientific">Artemisia annua</name>
    <name type="common">Sweet wormwood</name>
    <dbReference type="NCBI Taxonomy" id="35608"/>
    <lineage>
        <taxon>Eukaryota</taxon>
        <taxon>Viridiplantae</taxon>
        <taxon>Streptophyta</taxon>
        <taxon>Embryophyta</taxon>
        <taxon>Tracheophyta</taxon>
        <taxon>Spermatophyta</taxon>
        <taxon>Magnoliopsida</taxon>
        <taxon>eudicotyledons</taxon>
        <taxon>Gunneridae</taxon>
        <taxon>Pentapetalae</taxon>
        <taxon>asterids</taxon>
        <taxon>campanulids</taxon>
        <taxon>Asterales</taxon>
        <taxon>Asteraceae</taxon>
        <taxon>Asteroideae</taxon>
        <taxon>Anthemideae</taxon>
        <taxon>Artemisiinae</taxon>
        <taxon>Artemisia</taxon>
    </lineage>
</organism>
<feature type="region of interest" description="Disordered" evidence="3">
    <location>
        <begin position="481"/>
        <end position="517"/>
    </location>
</feature>
<reference evidence="5 6" key="1">
    <citation type="journal article" date="2018" name="Mol. Plant">
        <title>The genome of Artemisia annua provides insight into the evolution of Asteraceae family and artemisinin biosynthesis.</title>
        <authorList>
            <person name="Shen Q."/>
            <person name="Zhang L."/>
            <person name="Liao Z."/>
            <person name="Wang S."/>
            <person name="Yan T."/>
            <person name="Shi P."/>
            <person name="Liu M."/>
            <person name="Fu X."/>
            <person name="Pan Q."/>
            <person name="Wang Y."/>
            <person name="Lv Z."/>
            <person name="Lu X."/>
            <person name="Zhang F."/>
            <person name="Jiang W."/>
            <person name="Ma Y."/>
            <person name="Chen M."/>
            <person name="Hao X."/>
            <person name="Li L."/>
            <person name="Tang Y."/>
            <person name="Lv G."/>
            <person name="Zhou Y."/>
            <person name="Sun X."/>
            <person name="Brodelius P.E."/>
            <person name="Rose J.K.C."/>
            <person name="Tang K."/>
        </authorList>
    </citation>
    <scope>NUCLEOTIDE SEQUENCE [LARGE SCALE GENOMIC DNA]</scope>
    <source>
        <strain evidence="6">cv. Huhao1</strain>
        <tissue evidence="5">Leaf</tissue>
    </source>
</reference>
<evidence type="ECO:0000259" key="4">
    <source>
        <dbReference type="SMART" id="SM00322"/>
    </source>
</evidence>
<proteinExistence type="predicted"/>
<dbReference type="Proteomes" id="UP000245207">
    <property type="component" value="Unassembled WGS sequence"/>
</dbReference>
<feature type="compositionally biased region" description="Pro residues" evidence="3">
    <location>
        <begin position="20"/>
        <end position="42"/>
    </location>
</feature>
<feature type="domain" description="K Homology" evidence="4">
    <location>
        <begin position="157"/>
        <end position="237"/>
    </location>
</feature>
<dbReference type="CDD" id="cd22459">
    <property type="entry name" value="KH-I_PEPPER_rpt1_like"/>
    <property type="match status" value="1"/>
</dbReference>
<name>A0A2U1NXT4_ARTAN</name>
<keyword evidence="1" id="KW-0677">Repeat</keyword>
<feature type="region of interest" description="Disordered" evidence="3">
    <location>
        <begin position="12"/>
        <end position="43"/>
    </location>
</feature>
<dbReference type="PROSITE" id="PS50084">
    <property type="entry name" value="KH_TYPE_1"/>
    <property type="match status" value="4"/>
</dbReference>
<dbReference type="Gene3D" id="3.30.310.210">
    <property type="match status" value="1"/>
</dbReference>
<dbReference type="InterPro" id="IPR036612">
    <property type="entry name" value="KH_dom_type_1_sf"/>
</dbReference>
<dbReference type="GO" id="GO:0003723">
    <property type="term" value="F:RNA binding"/>
    <property type="evidence" value="ECO:0007669"/>
    <property type="project" value="UniProtKB-UniRule"/>
</dbReference>
<evidence type="ECO:0000256" key="1">
    <source>
        <dbReference type="ARBA" id="ARBA00022737"/>
    </source>
</evidence>
<dbReference type="AlphaFoldDB" id="A0A2U1NXT4"/>
<dbReference type="SMART" id="SM00322">
    <property type="entry name" value="KH"/>
    <property type="match status" value="4"/>
</dbReference>
<comment type="caution">
    <text evidence="5">The sequence shown here is derived from an EMBL/GenBank/DDBJ whole genome shotgun (WGS) entry which is preliminary data.</text>
</comment>
<dbReference type="STRING" id="35608.A0A2U1NXT4"/>
<evidence type="ECO:0000313" key="6">
    <source>
        <dbReference type="Proteomes" id="UP000245207"/>
    </source>
</evidence>
<dbReference type="EMBL" id="PKPP01002003">
    <property type="protein sequence ID" value="PWA78333.1"/>
    <property type="molecule type" value="Genomic_DNA"/>
</dbReference>
<protein>
    <submittedName>
        <fullName evidence="5">K Homology domain-containing protein</fullName>
    </submittedName>
</protein>
<dbReference type="PANTHER" id="PTHR10288">
    <property type="entry name" value="KH DOMAIN CONTAINING RNA BINDING PROTEIN"/>
    <property type="match status" value="1"/>
</dbReference>
<dbReference type="InterPro" id="IPR004088">
    <property type="entry name" value="KH_dom_type_1"/>
</dbReference>
<sequence>MNELPFISLPIYTAATTTSSPPPSTTPPPTVENRPKTPPSPLTIPAGNTCFRLLCHASRINGVMGILNHLQNDTSAKVRVEHAPPSSVDRVISVVGNAAVDRTISVNEESELVHNSDYCDVSVAQEALVRVYERVLSVTAENEGEGYFGNNGKVEGSFVSCRLLADTSAVGYVIGRGGKVVEKIRMETGCKIKFYNFKRDSKDKLPSCALPSDELVEIEGEIIAVKKALVAVTSRLQEWLPLDKPRMVSGRPYNGSNHKPTLPNGHGHGHMDFPPAGTLVQEPVPTTSNCATGNRPFGPSDSETFQDQREIVFWILCSGDRIGGVIGNSGTIIKALEKESGASISVQSPGYGSNERLITIRAFEDPESQNSPAQNAVLLVFNRSVVAAYEKGLDSPGTPIAAKVVITPQQRGCLLGKGGSIMADMRKVTGAFIKIVSGNEVPSYALENDHIVLITGEFVNVQNALYCVTHRLRNDMISSRNLSGLKTHGQGNGQPSGQPSFGMHPSMAAHHHSNQRAAITQSMDNLRLFNNADHPSSSGPWQSQARAGSIMNGHDVNRGPSSVKGGIELGRGGRSAIVTNTTMEIAVPENVIELVYGENGSNLTRIRQISGAKVVVHEPDSGTPNYTVVIAGTPNEAQSAQSLLQAFILAD</sequence>
<dbReference type="Gene3D" id="3.30.1370.10">
    <property type="entry name" value="K Homology domain, type 1"/>
    <property type="match status" value="3"/>
</dbReference>
<feature type="compositionally biased region" description="Low complexity" evidence="3">
    <location>
        <begin position="493"/>
        <end position="502"/>
    </location>
</feature>
<feature type="domain" description="K Homology" evidence="4">
    <location>
        <begin position="398"/>
        <end position="473"/>
    </location>
</feature>
<dbReference type="SUPFAM" id="SSF54791">
    <property type="entry name" value="Eukaryotic type KH-domain (KH-domain type I)"/>
    <property type="match status" value="4"/>
</dbReference>
<dbReference type="CDD" id="cd22462">
    <property type="entry name" value="KH-I_HEN4_like_rpt5"/>
    <property type="match status" value="1"/>
</dbReference>
<accession>A0A2U1NXT4</accession>
<dbReference type="CDD" id="cd22460">
    <property type="entry name" value="KH-I_PEPPER_rpt2_like"/>
    <property type="match status" value="1"/>
</dbReference>
<dbReference type="OrthoDB" id="442947at2759"/>
<evidence type="ECO:0000313" key="5">
    <source>
        <dbReference type="EMBL" id="PWA78333.1"/>
    </source>
</evidence>